<proteinExistence type="predicted"/>
<reference evidence="1" key="1">
    <citation type="submission" date="2020-04" db="EMBL/GenBank/DDBJ databases">
        <authorList>
            <person name="Chiriac C."/>
            <person name="Salcher M."/>
            <person name="Ghai R."/>
            <person name="Kavagutti S V."/>
        </authorList>
    </citation>
    <scope>NUCLEOTIDE SEQUENCE</scope>
</reference>
<evidence type="ECO:0000313" key="1">
    <source>
        <dbReference type="EMBL" id="CAB4132152.1"/>
    </source>
</evidence>
<name>A0A6J5LEW6_9CAUD</name>
<sequence length="180" mass="19513">MQVKRTSSPERVALQGLANNKHVAKIGFFESARYPDGTPIAYIASIQEYGVESQSIPARPFFRPTIDENRAKWQQDFSKLVKRVSNGKMEEKQAYDAIGLLASGAVAKTIATLTAPPLSKITLLARKYRLAGGKVTGATIGMFAAQVKKNPDIDVSGVSVKPLNDTGMLLAHLTHTVESK</sequence>
<organism evidence="1">
    <name type="scientific">uncultured Caudovirales phage</name>
    <dbReference type="NCBI Taxonomy" id="2100421"/>
    <lineage>
        <taxon>Viruses</taxon>
        <taxon>Duplodnaviria</taxon>
        <taxon>Heunggongvirae</taxon>
        <taxon>Uroviricota</taxon>
        <taxon>Caudoviricetes</taxon>
        <taxon>Peduoviridae</taxon>
        <taxon>Maltschvirus</taxon>
        <taxon>Maltschvirus maltsch</taxon>
    </lineage>
</organism>
<accession>A0A6J5LEW6</accession>
<protein>
    <submittedName>
        <fullName evidence="1">Uncharacterized protein</fullName>
    </submittedName>
</protein>
<dbReference type="EMBL" id="LR796256">
    <property type="protein sequence ID" value="CAB4132152.1"/>
    <property type="molecule type" value="Genomic_DNA"/>
</dbReference>
<gene>
    <name evidence="1" type="ORF">UFOVP138_61</name>
</gene>